<reference evidence="2 3" key="1">
    <citation type="submission" date="2019-03" db="EMBL/GenBank/DDBJ databases">
        <title>Genomic Encyclopedia of Archaeal and Bacterial Type Strains, Phase II (KMG-II): from individual species to whole genera.</title>
        <authorList>
            <person name="Goeker M."/>
        </authorList>
    </citation>
    <scope>NUCLEOTIDE SEQUENCE [LARGE SCALE GENOMIC DNA]</scope>
    <source>
        <strain evidence="2 3">DSM 15388</strain>
    </source>
</reference>
<gene>
    <name evidence="2" type="ORF">BCF53_102368</name>
</gene>
<evidence type="ECO:0000256" key="1">
    <source>
        <dbReference type="SAM" id="SignalP"/>
    </source>
</evidence>
<feature type="chain" id="PRO_5020371363" description="ABC-type amino acid transport substrate-binding protein" evidence="1">
    <location>
        <begin position="22"/>
        <end position="255"/>
    </location>
</feature>
<organism evidence="2 3">
    <name type="scientific">Reinekea marinisedimentorum</name>
    <dbReference type="NCBI Taxonomy" id="230495"/>
    <lineage>
        <taxon>Bacteria</taxon>
        <taxon>Pseudomonadati</taxon>
        <taxon>Pseudomonadota</taxon>
        <taxon>Gammaproteobacteria</taxon>
        <taxon>Oceanospirillales</taxon>
        <taxon>Saccharospirillaceae</taxon>
        <taxon>Reinekea</taxon>
    </lineage>
</organism>
<comment type="caution">
    <text evidence="2">The sequence shown here is derived from an EMBL/GenBank/DDBJ whole genome shotgun (WGS) entry which is preliminary data.</text>
</comment>
<name>A0A4R3IEW4_9GAMM</name>
<dbReference type="AlphaFoldDB" id="A0A4R3IEW4"/>
<protein>
    <recommendedName>
        <fullName evidence="4">ABC-type amino acid transport substrate-binding protein</fullName>
    </recommendedName>
</protein>
<dbReference type="EMBL" id="SLZR01000002">
    <property type="protein sequence ID" value="TCS43341.1"/>
    <property type="molecule type" value="Genomic_DNA"/>
</dbReference>
<dbReference type="Proteomes" id="UP000295793">
    <property type="component" value="Unassembled WGS sequence"/>
</dbReference>
<sequence length="255" mass="28553">MTAKNLLTLLFALSTATQGLAQPKEFVLHAPQVEGSPTAIWISRTYEEVFRRLNIPLRVLYLPHVRGAVMTEVGEVDGQFNRFHDYSDKYPNQIRVDEPIYSVVLTAVVPAGSDLQFDNSWQSFSDTGLKINYVRGIEAVEKSLKQHVDANLLASVSYIHDGLVNLKYQHSDVFIHGYTAMKPYLDSGEFKDHLQLAGTIERINLYPFVHRKHSALAPSIASTLTQVKAEGLPMQYCMEAYGPGSEQLCRGVVPQ</sequence>
<dbReference type="SUPFAM" id="SSF53850">
    <property type="entry name" value="Periplasmic binding protein-like II"/>
    <property type="match status" value="1"/>
</dbReference>
<evidence type="ECO:0000313" key="2">
    <source>
        <dbReference type="EMBL" id="TCS43341.1"/>
    </source>
</evidence>
<evidence type="ECO:0000313" key="3">
    <source>
        <dbReference type="Proteomes" id="UP000295793"/>
    </source>
</evidence>
<proteinExistence type="predicted"/>
<accession>A0A4R3IEW4</accession>
<keyword evidence="1" id="KW-0732">Signal</keyword>
<keyword evidence="3" id="KW-1185">Reference proteome</keyword>
<evidence type="ECO:0008006" key="4">
    <source>
        <dbReference type="Google" id="ProtNLM"/>
    </source>
</evidence>
<dbReference type="RefSeq" id="WP_165901802.1">
    <property type="nucleotide sequence ID" value="NZ_SLZR01000002.1"/>
</dbReference>
<feature type="signal peptide" evidence="1">
    <location>
        <begin position="1"/>
        <end position="21"/>
    </location>
</feature>